<accession>A0A8J3I902</accession>
<dbReference type="AlphaFoldDB" id="A0A8J3I902"/>
<keyword evidence="2" id="KW-1185">Reference proteome</keyword>
<dbReference type="RefSeq" id="WP_220198151.1">
    <property type="nucleotide sequence ID" value="NZ_BNJF01000004.1"/>
</dbReference>
<name>A0A8J3I902_9CHLR</name>
<reference evidence="1" key="1">
    <citation type="submission" date="2020-10" db="EMBL/GenBank/DDBJ databases">
        <title>Taxonomic study of unclassified bacteria belonging to the class Ktedonobacteria.</title>
        <authorList>
            <person name="Yabe S."/>
            <person name="Wang C.M."/>
            <person name="Zheng Y."/>
            <person name="Sakai Y."/>
            <person name="Cavaletti L."/>
            <person name="Monciardini P."/>
            <person name="Donadio S."/>
        </authorList>
    </citation>
    <scope>NUCLEOTIDE SEQUENCE</scope>
    <source>
        <strain evidence="1">SOSP1-1</strain>
    </source>
</reference>
<evidence type="ECO:0000313" key="2">
    <source>
        <dbReference type="Proteomes" id="UP000612362"/>
    </source>
</evidence>
<dbReference type="NCBIfam" id="NF040603">
    <property type="entry name" value="choice_anch_P"/>
    <property type="match status" value="1"/>
</dbReference>
<protein>
    <submittedName>
        <fullName evidence="1">Uncharacterized protein</fullName>
    </submittedName>
</protein>
<sequence>MTIDRMTFPTHFMPSANWVMPFANGSGTVTLNEQTVTRGGNRLLIVVNALHLRITTGPQTGTDIVVGHAEAGITLS</sequence>
<proteinExistence type="predicted"/>
<dbReference type="EMBL" id="BNJF01000004">
    <property type="protein sequence ID" value="GHO49035.1"/>
    <property type="molecule type" value="Genomic_DNA"/>
</dbReference>
<dbReference type="Proteomes" id="UP000612362">
    <property type="component" value="Unassembled WGS sequence"/>
</dbReference>
<evidence type="ECO:0000313" key="1">
    <source>
        <dbReference type="EMBL" id="GHO49035.1"/>
    </source>
</evidence>
<gene>
    <name evidence="1" type="ORF">KSX_71980</name>
</gene>
<comment type="caution">
    <text evidence="1">The sequence shown here is derived from an EMBL/GenBank/DDBJ whole genome shotgun (WGS) entry which is preliminary data.</text>
</comment>
<organism evidence="1 2">
    <name type="scientific">Ktedonospora formicarum</name>
    <dbReference type="NCBI Taxonomy" id="2778364"/>
    <lineage>
        <taxon>Bacteria</taxon>
        <taxon>Bacillati</taxon>
        <taxon>Chloroflexota</taxon>
        <taxon>Ktedonobacteria</taxon>
        <taxon>Ktedonobacterales</taxon>
        <taxon>Ktedonobacteraceae</taxon>
        <taxon>Ktedonospora</taxon>
    </lineage>
</organism>